<dbReference type="InterPro" id="IPR024370">
    <property type="entry name" value="PBP_domain"/>
</dbReference>
<gene>
    <name evidence="7" type="primary">pstS</name>
    <name evidence="8" type="ORF">BJ975_003201</name>
    <name evidence="7" type="ORF">IDH50_04690</name>
</gene>
<dbReference type="GO" id="GO:0035435">
    <property type="term" value="P:phosphate ion transmembrane transport"/>
    <property type="evidence" value="ECO:0007669"/>
    <property type="project" value="InterPro"/>
</dbReference>
<evidence type="ECO:0000313" key="10">
    <source>
        <dbReference type="Proteomes" id="UP000659061"/>
    </source>
</evidence>
<protein>
    <recommendedName>
        <fullName evidence="4">Phosphate-binding protein</fullName>
    </recommendedName>
</protein>
<dbReference type="InterPro" id="IPR050962">
    <property type="entry name" value="Phosphate-bind_PstS"/>
</dbReference>
<feature type="chain" id="PRO_5039454198" description="Phosphate-binding protein" evidence="5">
    <location>
        <begin position="32"/>
        <end position="368"/>
    </location>
</feature>
<dbReference type="PANTHER" id="PTHR42996">
    <property type="entry name" value="PHOSPHATE-BINDING PROTEIN PSTS"/>
    <property type="match status" value="1"/>
</dbReference>
<dbReference type="Proteomes" id="UP000659061">
    <property type="component" value="Unassembled WGS sequence"/>
</dbReference>
<feature type="domain" description="PBP" evidence="6">
    <location>
        <begin position="43"/>
        <end position="337"/>
    </location>
</feature>
<evidence type="ECO:0000313" key="9">
    <source>
        <dbReference type="Proteomes" id="UP000587211"/>
    </source>
</evidence>
<feature type="signal peptide" evidence="5">
    <location>
        <begin position="1"/>
        <end position="31"/>
    </location>
</feature>
<comment type="similarity">
    <text evidence="1 4">Belongs to the PstS family.</text>
</comment>
<reference evidence="7" key="2">
    <citation type="submission" date="2020-09" db="EMBL/GenBank/DDBJ databases">
        <title>Novel species in genus Aeromicrobium.</title>
        <authorList>
            <person name="Zhang G."/>
        </authorList>
    </citation>
    <scope>NUCLEOTIDE SEQUENCE</scope>
    <source>
        <strain evidence="7">SSW1-57</strain>
    </source>
</reference>
<proteinExistence type="inferred from homology"/>
<dbReference type="PIRSF" id="PIRSF002756">
    <property type="entry name" value="PstS"/>
    <property type="match status" value="1"/>
</dbReference>
<dbReference type="PROSITE" id="PS51257">
    <property type="entry name" value="PROKAR_LIPOPROTEIN"/>
    <property type="match status" value="1"/>
</dbReference>
<evidence type="ECO:0000256" key="3">
    <source>
        <dbReference type="ARBA" id="ARBA00022592"/>
    </source>
</evidence>
<evidence type="ECO:0000259" key="6">
    <source>
        <dbReference type="Pfam" id="PF12849"/>
    </source>
</evidence>
<sequence length="368" mass="37495">MRGNTVNRKSMRTLAATAAGSALLFSLSACGAANESASADDSSESSLSGTLNGAGASSQQSAVNAWKQGFQTANADVTVNYDAIGSGGGREQFIAGGVSFAGSDAFLDDEEVAAAKDRCGSDVVTVPVYVSPVAVVYNLDGVDDLQLSPQTIGAIFAGDVTKWNDKAIAADNPDAELPDSTITPVHRGDASGTTENFTAYLDAASEGSWTHGEVEEWPVKGGEAAQQTSGVIQAVSGGQGTIGYADASQAGELSTVAVKVGEEFVAPTPEAAAKVLDAATQVEGRAATDLALEIDRKTEAAGVYPIVLVSYQIACQKYEDATEAELVKEWLTYVAGSEGQNASAEAAGSAPLSDDFAAKVKTAIDTIG</sequence>
<evidence type="ECO:0000256" key="2">
    <source>
        <dbReference type="ARBA" id="ARBA00022448"/>
    </source>
</evidence>
<evidence type="ECO:0000256" key="5">
    <source>
        <dbReference type="SAM" id="SignalP"/>
    </source>
</evidence>
<dbReference type="AlphaFoldDB" id="A0A8I0FSX2"/>
<dbReference type="EMBL" id="JACWMT010000001">
    <property type="protein sequence ID" value="MBD1269520.1"/>
    <property type="molecule type" value="Genomic_DNA"/>
</dbReference>
<organism evidence="7 10">
    <name type="scientific">Aeromicrobium tamlense</name>
    <dbReference type="NCBI Taxonomy" id="375541"/>
    <lineage>
        <taxon>Bacteria</taxon>
        <taxon>Bacillati</taxon>
        <taxon>Actinomycetota</taxon>
        <taxon>Actinomycetes</taxon>
        <taxon>Propionibacteriales</taxon>
        <taxon>Nocardioidaceae</taxon>
        <taxon>Aeromicrobium</taxon>
    </lineage>
</organism>
<dbReference type="SUPFAM" id="SSF53850">
    <property type="entry name" value="Periplasmic binding protein-like II"/>
    <property type="match status" value="1"/>
</dbReference>
<evidence type="ECO:0000256" key="1">
    <source>
        <dbReference type="ARBA" id="ARBA00008725"/>
    </source>
</evidence>
<evidence type="ECO:0000313" key="7">
    <source>
        <dbReference type="EMBL" id="MBD1269520.1"/>
    </source>
</evidence>
<evidence type="ECO:0000313" key="8">
    <source>
        <dbReference type="EMBL" id="NYI39826.1"/>
    </source>
</evidence>
<dbReference type="Gene3D" id="3.40.190.10">
    <property type="entry name" value="Periplasmic binding protein-like II"/>
    <property type="match status" value="2"/>
</dbReference>
<dbReference type="PANTHER" id="PTHR42996:SF1">
    <property type="entry name" value="PHOSPHATE-BINDING PROTEIN PSTS"/>
    <property type="match status" value="1"/>
</dbReference>
<dbReference type="GO" id="GO:0042301">
    <property type="term" value="F:phosphate ion binding"/>
    <property type="evidence" value="ECO:0007669"/>
    <property type="project" value="InterPro"/>
</dbReference>
<dbReference type="CDD" id="cd13565">
    <property type="entry name" value="PBP2_PstS"/>
    <property type="match status" value="1"/>
</dbReference>
<evidence type="ECO:0000256" key="4">
    <source>
        <dbReference type="PIRNR" id="PIRNR002756"/>
    </source>
</evidence>
<dbReference type="InterPro" id="IPR005673">
    <property type="entry name" value="ABC_phos-bd_PstS"/>
</dbReference>
<reference evidence="8 9" key="1">
    <citation type="submission" date="2020-07" db="EMBL/GenBank/DDBJ databases">
        <title>Sequencing the genomes of 1000 actinobacteria strains.</title>
        <authorList>
            <person name="Klenk H.-P."/>
        </authorList>
    </citation>
    <scope>NUCLEOTIDE SEQUENCE [LARGE SCALE GENOMIC DNA]</scope>
    <source>
        <strain evidence="8 9">DSM 19087</strain>
    </source>
</reference>
<dbReference type="Proteomes" id="UP000587211">
    <property type="component" value="Unassembled WGS sequence"/>
</dbReference>
<keyword evidence="5" id="KW-0732">Signal</keyword>
<keyword evidence="2 4" id="KW-0813">Transport</keyword>
<accession>A0A8I0FSX2</accession>
<dbReference type="Pfam" id="PF12849">
    <property type="entry name" value="PBP_like_2"/>
    <property type="match status" value="1"/>
</dbReference>
<dbReference type="GO" id="GO:0043190">
    <property type="term" value="C:ATP-binding cassette (ABC) transporter complex"/>
    <property type="evidence" value="ECO:0007669"/>
    <property type="project" value="InterPro"/>
</dbReference>
<name>A0A8I0FSX2_9ACTN</name>
<dbReference type="RefSeq" id="WP_179427791.1">
    <property type="nucleotide sequence ID" value="NZ_BAAAMP010000002.1"/>
</dbReference>
<comment type="caution">
    <text evidence="7">The sequence shown here is derived from an EMBL/GenBank/DDBJ whole genome shotgun (WGS) entry which is preliminary data.</text>
</comment>
<keyword evidence="3 4" id="KW-0592">Phosphate transport</keyword>
<dbReference type="NCBIfam" id="TIGR00975">
    <property type="entry name" value="3a0107s03"/>
    <property type="match status" value="1"/>
</dbReference>
<dbReference type="EMBL" id="JACBZN010000001">
    <property type="protein sequence ID" value="NYI39826.1"/>
    <property type="molecule type" value="Genomic_DNA"/>
</dbReference>
<keyword evidence="9" id="KW-1185">Reference proteome</keyword>